<feature type="compositionally biased region" description="Basic and acidic residues" evidence="1">
    <location>
        <begin position="227"/>
        <end position="254"/>
    </location>
</feature>
<dbReference type="InParanoid" id="A0A084QN00"/>
<dbReference type="PANTHER" id="PTHR38113:SF2">
    <property type="entry name" value="DUF2293 DOMAIN-CONTAINING PROTEIN"/>
    <property type="match status" value="1"/>
</dbReference>
<dbReference type="OMA" id="TEIMDEP"/>
<proteinExistence type="predicted"/>
<dbReference type="HOGENOM" id="CLU_1094877_0_0_1"/>
<dbReference type="Proteomes" id="UP000028524">
    <property type="component" value="Unassembled WGS sequence"/>
</dbReference>
<evidence type="ECO:0000259" key="2">
    <source>
        <dbReference type="Pfam" id="PF10056"/>
    </source>
</evidence>
<feature type="domain" description="DUF2293" evidence="2">
    <location>
        <begin position="136"/>
        <end position="207"/>
    </location>
</feature>
<dbReference type="EMBL" id="KL660607">
    <property type="protein sequence ID" value="KFA65335.1"/>
    <property type="molecule type" value="Genomic_DNA"/>
</dbReference>
<protein>
    <recommendedName>
        <fullName evidence="2">DUF2293 domain-containing protein</fullName>
    </recommendedName>
</protein>
<dbReference type="OrthoDB" id="5381833at2759"/>
<reference evidence="3 4" key="1">
    <citation type="journal article" date="2014" name="BMC Genomics">
        <title>Comparative genome sequencing reveals chemotype-specific gene clusters in the toxigenic black mold Stachybotrys.</title>
        <authorList>
            <person name="Semeiks J."/>
            <person name="Borek D."/>
            <person name="Otwinowski Z."/>
            <person name="Grishin N.V."/>
        </authorList>
    </citation>
    <scope>NUCLEOTIDE SEQUENCE [LARGE SCALE GENOMIC DNA]</scope>
    <source>
        <strain evidence="3 4">IBT 40285</strain>
    </source>
</reference>
<dbReference type="PANTHER" id="PTHR38113">
    <property type="match status" value="1"/>
</dbReference>
<gene>
    <name evidence="3" type="ORF">S40285_10030</name>
</gene>
<dbReference type="InterPro" id="IPR018744">
    <property type="entry name" value="DUF2293"/>
</dbReference>
<feature type="region of interest" description="Disordered" evidence="1">
    <location>
        <begin position="217"/>
        <end position="254"/>
    </location>
</feature>
<accession>A0A084QN00</accession>
<sequence>MNFSYILTSLNNTLSSHDRPYNWMLTPFKKACPGLEAPSLLTAMPLEPVVRMGDPMPTGYSFLKTGNRYKTASCRRSAHANQQTLYVVKDKSKVLGVRAPASIIGDVHQAEFATRPKRQAATERRDKTLHDKFSAAIKKLYSQIASQAVLDIIKHTLKKHSGRVGRTSRLSMDRKTDYNKPIRETKDRVKARKAVFINVSRKLQEWRVGLIKATSPRTKVAPKKLAGKVDEPRKAKPVTKESDSEHDKVANKED</sequence>
<dbReference type="Pfam" id="PF10056">
    <property type="entry name" value="DUF2293"/>
    <property type="match status" value="1"/>
</dbReference>
<dbReference type="AlphaFoldDB" id="A0A084QN00"/>
<evidence type="ECO:0000313" key="3">
    <source>
        <dbReference type="EMBL" id="KFA65335.1"/>
    </source>
</evidence>
<keyword evidence="4" id="KW-1185">Reference proteome</keyword>
<evidence type="ECO:0000313" key="4">
    <source>
        <dbReference type="Proteomes" id="UP000028524"/>
    </source>
</evidence>
<evidence type="ECO:0000256" key="1">
    <source>
        <dbReference type="SAM" id="MobiDB-lite"/>
    </source>
</evidence>
<name>A0A084QN00_STAC4</name>
<organism evidence="3 4">
    <name type="scientific">Stachybotrys chlorohalonatus (strain IBT 40285)</name>
    <dbReference type="NCBI Taxonomy" id="1283841"/>
    <lineage>
        <taxon>Eukaryota</taxon>
        <taxon>Fungi</taxon>
        <taxon>Dikarya</taxon>
        <taxon>Ascomycota</taxon>
        <taxon>Pezizomycotina</taxon>
        <taxon>Sordariomycetes</taxon>
        <taxon>Hypocreomycetidae</taxon>
        <taxon>Hypocreales</taxon>
        <taxon>Stachybotryaceae</taxon>
        <taxon>Stachybotrys</taxon>
    </lineage>
</organism>